<dbReference type="PANTHER" id="PTHR11469">
    <property type="entry name" value="GLUCOSE-6-PHOSPHATE ISOMERASE"/>
    <property type="match status" value="1"/>
</dbReference>
<dbReference type="PROSITE" id="PS00765">
    <property type="entry name" value="P_GLUCOSE_ISOMERASE_1"/>
    <property type="match status" value="1"/>
</dbReference>
<dbReference type="GO" id="GO:0048029">
    <property type="term" value="F:monosaccharide binding"/>
    <property type="evidence" value="ECO:0007669"/>
    <property type="project" value="TreeGrafter"/>
</dbReference>
<reference evidence="9 10" key="1">
    <citation type="submission" date="2017-04" db="EMBL/GenBank/DDBJ databases">
        <title>Genome Sequence of Marinobacter salarius strain SMR5 Isolated from a culture of the Diatom Skeletonema marinoi.</title>
        <authorList>
            <person name="Topel M."/>
            <person name="Pinder M.I.M."/>
            <person name="Johansson O.N."/>
            <person name="Kourtchenko O."/>
            <person name="Godhe A."/>
            <person name="Clarke A.K."/>
        </authorList>
    </citation>
    <scope>NUCLEOTIDE SEQUENCE [LARGE SCALE GENOMIC DNA]</scope>
    <source>
        <strain evidence="9 10">SMR5</strain>
    </source>
</reference>
<evidence type="ECO:0000313" key="10">
    <source>
        <dbReference type="Proteomes" id="UP000193100"/>
    </source>
</evidence>
<dbReference type="CDD" id="cd05016">
    <property type="entry name" value="SIS_PGI_2"/>
    <property type="match status" value="1"/>
</dbReference>
<feature type="active site" evidence="7">
    <location>
        <position position="388"/>
    </location>
</feature>
<dbReference type="PRINTS" id="PR00662">
    <property type="entry name" value="G6PISOMERASE"/>
</dbReference>
<dbReference type="InterPro" id="IPR046348">
    <property type="entry name" value="SIS_dom_sf"/>
</dbReference>
<dbReference type="InterPro" id="IPR035482">
    <property type="entry name" value="SIS_PGI_2"/>
</dbReference>
<sequence length="554" mass="61043">MSQGSVPLTSRPEWQALKTHQAELESTHMRELFSDDPGRASRFFIRGGGLSLDYSRNRMTDDTLAKLMALARKCGVPEQIEAMFRGDHINVTEKRPALHIALRDTSGASIHVDGTDITPEVEGTLNRMAQFVDDVLSERWQGHTGKAFTDVVSIGIGGSFLGPKLVSEALRPYWHGQLKGHYVANIDGTQIAEVLRRVNPETTLFLIQSKSFRTQETLENSKVARDWFLDNGGSEDQIAKHFVAVTANTPEAVKFGISEDNIFPMWDWVGGRYSLWSAIGLPVALTIGMENFRALLSGANAMDQHFHTAPLEQNLPVVMAMLGVWYNNFWGAETYTILPYDHYLRSLPAHLQQLDMESNGKSVTQGGEPLTYQSGPVIWGGVGANGQHAFHQLLHQGTRLIPADFIIPLETHNPVASHHVTLFANCLSQSRALMSGKTLDEAKAELKAEGMSSGEIDKLAPHKVIPGNKPSNTLLMEKSTPETVGALIALYEHRTFVQGIIWDVDSFDQWGVELGKQMGKGILDRLTGDTAEGDEAIDSSTASLIQIYRSHHGA</sequence>
<evidence type="ECO:0000256" key="1">
    <source>
        <dbReference type="ARBA" id="ARBA00004926"/>
    </source>
</evidence>
<comment type="pathway">
    <text evidence="1 7 8">Carbohydrate degradation; glycolysis; D-glyceraldehyde 3-phosphate and glycerone phosphate from D-glucose: step 2/4.</text>
</comment>
<dbReference type="GO" id="GO:0097367">
    <property type="term" value="F:carbohydrate derivative binding"/>
    <property type="evidence" value="ECO:0007669"/>
    <property type="project" value="InterPro"/>
</dbReference>
<dbReference type="CDD" id="cd05015">
    <property type="entry name" value="SIS_PGI_1"/>
    <property type="match status" value="1"/>
</dbReference>
<dbReference type="InterPro" id="IPR035476">
    <property type="entry name" value="SIS_PGI_1"/>
</dbReference>
<dbReference type="Gene3D" id="1.10.1390.10">
    <property type="match status" value="1"/>
</dbReference>
<comment type="subcellular location">
    <subcellularLocation>
        <location evidence="7">Cytoplasm</location>
    </subcellularLocation>
</comment>
<gene>
    <name evidence="7 9" type="primary">pgi</name>
    <name evidence="9" type="ORF">MARSALSMR5_03595</name>
</gene>
<dbReference type="RefSeq" id="WP_085681661.1">
    <property type="nucleotide sequence ID" value="NZ_CP020931.1"/>
</dbReference>
<dbReference type="EMBL" id="CP020931">
    <property type="protein sequence ID" value="ARM85617.1"/>
    <property type="molecule type" value="Genomic_DNA"/>
</dbReference>
<comment type="similarity">
    <text evidence="2 7 8">Belongs to the GPI family.</text>
</comment>
<name>A0A1W6KDZ3_9GAMM</name>
<evidence type="ECO:0000256" key="4">
    <source>
        <dbReference type="ARBA" id="ARBA00023152"/>
    </source>
</evidence>
<evidence type="ECO:0000256" key="6">
    <source>
        <dbReference type="ARBA" id="ARBA00029321"/>
    </source>
</evidence>
<dbReference type="GeneID" id="77257516"/>
<dbReference type="SUPFAM" id="SSF53697">
    <property type="entry name" value="SIS domain"/>
    <property type="match status" value="1"/>
</dbReference>
<evidence type="ECO:0000256" key="8">
    <source>
        <dbReference type="RuleBase" id="RU000612"/>
    </source>
</evidence>
<dbReference type="GO" id="GO:0006096">
    <property type="term" value="P:glycolytic process"/>
    <property type="evidence" value="ECO:0007669"/>
    <property type="project" value="UniProtKB-UniRule"/>
</dbReference>
<evidence type="ECO:0000256" key="2">
    <source>
        <dbReference type="ARBA" id="ARBA00006604"/>
    </source>
</evidence>
<dbReference type="GO" id="GO:0004347">
    <property type="term" value="F:glucose-6-phosphate isomerase activity"/>
    <property type="evidence" value="ECO:0007669"/>
    <property type="project" value="UniProtKB-UniRule"/>
</dbReference>
<dbReference type="HAMAP" id="MF_00473">
    <property type="entry name" value="G6P_isomerase"/>
    <property type="match status" value="1"/>
</dbReference>
<dbReference type="GO" id="GO:0005829">
    <property type="term" value="C:cytosol"/>
    <property type="evidence" value="ECO:0007669"/>
    <property type="project" value="TreeGrafter"/>
</dbReference>
<dbReference type="PANTHER" id="PTHR11469:SF1">
    <property type="entry name" value="GLUCOSE-6-PHOSPHATE ISOMERASE"/>
    <property type="match status" value="1"/>
</dbReference>
<dbReference type="PROSITE" id="PS51463">
    <property type="entry name" value="P_GLUCOSE_ISOMERASE_3"/>
    <property type="match status" value="1"/>
</dbReference>
<proteinExistence type="inferred from homology"/>
<organism evidence="9 10">
    <name type="scientific">Marinobacter salarius</name>
    <dbReference type="NCBI Taxonomy" id="1420917"/>
    <lineage>
        <taxon>Bacteria</taxon>
        <taxon>Pseudomonadati</taxon>
        <taxon>Pseudomonadota</taxon>
        <taxon>Gammaproteobacteria</taxon>
        <taxon>Pseudomonadales</taxon>
        <taxon>Marinobacteraceae</taxon>
        <taxon>Marinobacter</taxon>
    </lineage>
</organism>
<dbReference type="AlphaFoldDB" id="A0A1W6KDZ3"/>
<dbReference type="InterPro" id="IPR001672">
    <property type="entry name" value="G6P_Isomerase"/>
</dbReference>
<dbReference type="NCBIfam" id="NF001211">
    <property type="entry name" value="PRK00179.1"/>
    <property type="match status" value="1"/>
</dbReference>
<comment type="catalytic activity">
    <reaction evidence="6 7 8">
        <text>alpha-D-glucose 6-phosphate = beta-D-fructose 6-phosphate</text>
        <dbReference type="Rhea" id="RHEA:11816"/>
        <dbReference type="ChEBI" id="CHEBI:57634"/>
        <dbReference type="ChEBI" id="CHEBI:58225"/>
        <dbReference type="EC" id="5.3.1.9"/>
    </reaction>
</comment>
<evidence type="ECO:0000256" key="5">
    <source>
        <dbReference type="ARBA" id="ARBA00023235"/>
    </source>
</evidence>
<dbReference type="EC" id="5.3.1.9" evidence="7"/>
<feature type="active site" description="Proton donor" evidence="7">
    <location>
        <position position="357"/>
    </location>
</feature>
<dbReference type="Proteomes" id="UP000193100">
    <property type="component" value="Chromosome"/>
</dbReference>
<dbReference type="PROSITE" id="PS00174">
    <property type="entry name" value="P_GLUCOSE_ISOMERASE_2"/>
    <property type="match status" value="1"/>
</dbReference>
<dbReference type="InterPro" id="IPR018189">
    <property type="entry name" value="Phosphoglucose_isomerase_CS"/>
</dbReference>
<evidence type="ECO:0000256" key="7">
    <source>
        <dbReference type="HAMAP-Rule" id="MF_00473"/>
    </source>
</evidence>
<dbReference type="Pfam" id="PF00342">
    <property type="entry name" value="PGI"/>
    <property type="match status" value="1"/>
</dbReference>
<keyword evidence="5 7" id="KW-0413">Isomerase</keyword>
<dbReference type="InterPro" id="IPR023096">
    <property type="entry name" value="G6P_Isomerase_C"/>
</dbReference>
<dbReference type="GO" id="GO:0051156">
    <property type="term" value="P:glucose 6-phosphate metabolic process"/>
    <property type="evidence" value="ECO:0007669"/>
    <property type="project" value="TreeGrafter"/>
</dbReference>
<evidence type="ECO:0000313" key="9">
    <source>
        <dbReference type="EMBL" id="ARM85617.1"/>
    </source>
</evidence>
<accession>A0A1W6KDZ3</accession>
<keyword evidence="4 7" id="KW-0324">Glycolysis</keyword>
<comment type="pathway">
    <text evidence="7">Carbohydrate biosynthesis; gluconeogenesis.</text>
</comment>
<dbReference type="Gene3D" id="3.40.50.10490">
    <property type="entry name" value="Glucose-6-phosphate isomerase like protein, domain 1"/>
    <property type="match status" value="2"/>
</dbReference>
<protein>
    <recommendedName>
        <fullName evidence="7">Glucose-6-phosphate isomerase</fullName>
        <shortName evidence="7">GPI</shortName>
        <ecNumber evidence="7">5.3.1.9</ecNumber>
    </recommendedName>
    <alternativeName>
        <fullName evidence="7">Phosphoglucose isomerase</fullName>
        <shortName evidence="7">PGI</shortName>
    </alternativeName>
    <alternativeName>
        <fullName evidence="7">Phosphohexose isomerase</fullName>
        <shortName evidence="7">PHI</shortName>
    </alternativeName>
</protein>
<evidence type="ECO:0000256" key="3">
    <source>
        <dbReference type="ARBA" id="ARBA00022432"/>
    </source>
</evidence>
<comment type="function">
    <text evidence="7">Catalyzes the reversible isomerization of glucose-6-phosphate to fructose-6-phosphate.</text>
</comment>
<feature type="active site" evidence="7">
    <location>
        <position position="516"/>
    </location>
</feature>
<keyword evidence="7" id="KW-0963">Cytoplasm</keyword>
<keyword evidence="3 7" id="KW-0312">Gluconeogenesis</keyword>
<dbReference type="UniPathway" id="UPA00138"/>
<dbReference type="GO" id="GO:0006094">
    <property type="term" value="P:gluconeogenesis"/>
    <property type="evidence" value="ECO:0007669"/>
    <property type="project" value="UniProtKB-UniRule"/>
</dbReference>
<dbReference type="UniPathway" id="UPA00109">
    <property type="reaction ID" value="UER00181"/>
</dbReference>